<gene>
    <name evidence="1" type="ORF">PCON_11823</name>
</gene>
<evidence type="ECO:0000313" key="2">
    <source>
        <dbReference type="Proteomes" id="UP000018144"/>
    </source>
</evidence>
<protein>
    <submittedName>
        <fullName evidence="1">Uncharacterized protein</fullName>
    </submittedName>
</protein>
<dbReference type="AlphaFoldDB" id="U4LIQ9"/>
<evidence type="ECO:0000313" key="1">
    <source>
        <dbReference type="EMBL" id="CCX12229.1"/>
    </source>
</evidence>
<dbReference type="Proteomes" id="UP000018144">
    <property type="component" value="Unassembled WGS sequence"/>
</dbReference>
<sequence length="31" mass="3516">MKIHIPHPTSAHHHGLLCRIMPVACLYRVPS</sequence>
<dbReference type="EMBL" id="HF935685">
    <property type="protein sequence ID" value="CCX12229.1"/>
    <property type="molecule type" value="Genomic_DNA"/>
</dbReference>
<reference evidence="1 2" key="1">
    <citation type="journal article" date="2013" name="PLoS Genet.">
        <title>The genome and development-dependent transcriptomes of Pyronema confluens: a window into fungal evolution.</title>
        <authorList>
            <person name="Traeger S."/>
            <person name="Altegoer F."/>
            <person name="Freitag M."/>
            <person name="Gabaldon T."/>
            <person name="Kempken F."/>
            <person name="Kumar A."/>
            <person name="Marcet-Houben M."/>
            <person name="Poggeler S."/>
            <person name="Stajich J.E."/>
            <person name="Nowrousian M."/>
        </authorList>
    </citation>
    <scope>NUCLEOTIDE SEQUENCE [LARGE SCALE GENOMIC DNA]</scope>
    <source>
        <strain evidence="2">CBS 100304</strain>
        <tissue evidence="1">Vegetative mycelium</tissue>
    </source>
</reference>
<proteinExistence type="predicted"/>
<organism evidence="1 2">
    <name type="scientific">Pyronema omphalodes (strain CBS 100304)</name>
    <name type="common">Pyronema confluens</name>
    <dbReference type="NCBI Taxonomy" id="1076935"/>
    <lineage>
        <taxon>Eukaryota</taxon>
        <taxon>Fungi</taxon>
        <taxon>Dikarya</taxon>
        <taxon>Ascomycota</taxon>
        <taxon>Pezizomycotina</taxon>
        <taxon>Pezizomycetes</taxon>
        <taxon>Pezizales</taxon>
        <taxon>Pyronemataceae</taxon>
        <taxon>Pyronema</taxon>
    </lineage>
</organism>
<name>U4LIQ9_PYROM</name>
<accession>U4LIQ9</accession>
<keyword evidence="2" id="KW-1185">Reference proteome</keyword>